<protein>
    <recommendedName>
        <fullName evidence="6">PH domain-containing protein</fullName>
    </recommendedName>
</protein>
<evidence type="ECO:0000256" key="2">
    <source>
        <dbReference type="ARBA" id="ARBA00022771"/>
    </source>
</evidence>
<dbReference type="SMART" id="SM00107">
    <property type="entry name" value="BTK"/>
    <property type="match status" value="2"/>
</dbReference>
<dbReference type="STRING" id="400727.A0A2T7PN90"/>
<evidence type="ECO:0000256" key="5">
    <source>
        <dbReference type="SAM" id="MobiDB-lite"/>
    </source>
</evidence>
<keyword evidence="2 4" id="KW-0863">Zinc-finger</keyword>
<dbReference type="Pfam" id="PF00169">
    <property type="entry name" value="PH"/>
    <property type="match status" value="1"/>
</dbReference>
<dbReference type="InterPro" id="IPR001562">
    <property type="entry name" value="Znf_Btk_motif"/>
</dbReference>
<dbReference type="SMART" id="SM00233">
    <property type="entry name" value="PH"/>
    <property type="match status" value="3"/>
</dbReference>
<dbReference type="InterPro" id="IPR011993">
    <property type="entry name" value="PH-like_dom_sf"/>
</dbReference>
<dbReference type="GO" id="GO:0008270">
    <property type="term" value="F:zinc ion binding"/>
    <property type="evidence" value="ECO:0007669"/>
    <property type="project" value="UniProtKB-KW"/>
</dbReference>
<dbReference type="PANTHER" id="PTHR14336:SF8">
    <property type="entry name" value="PROTEIN OPY1"/>
    <property type="match status" value="1"/>
</dbReference>
<keyword evidence="3" id="KW-0862">Zinc</keyword>
<dbReference type="EMBL" id="PZQS01000003">
    <property type="protein sequence ID" value="PVD34872.1"/>
    <property type="molecule type" value="Genomic_DNA"/>
</dbReference>
<feature type="domain" description="PH" evidence="6">
    <location>
        <begin position="302"/>
        <end position="413"/>
    </location>
</feature>
<dbReference type="PANTHER" id="PTHR14336">
    <property type="entry name" value="TANDEM PH DOMAIN CONTAINING PROTEIN"/>
    <property type="match status" value="1"/>
</dbReference>
<dbReference type="Proteomes" id="UP000245119">
    <property type="component" value="Linkage Group LG3"/>
</dbReference>
<reference evidence="7 8" key="1">
    <citation type="submission" date="2018-04" db="EMBL/GenBank/DDBJ databases">
        <title>The genome of golden apple snail Pomacea canaliculata provides insight into stress tolerance and invasive adaptation.</title>
        <authorList>
            <person name="Liu C."/>
            <person name="Liu B."/>
            <person name="Ren Y."/>
            <person name="Zhang Y."/>
            <person name="Wang H."/>
            <person name="Li S."/>
            <person name="Jiang F."/>
            <person name="Yin L."/>
            <person name="Zhang G."/>
            <person name="Qian W."/>
            <person name="Fan W."/>
        </authorList>
    </citation>
    <scope>NUCLEOTIDE SEQUENCE [LARGE SCALE GENOMIC DNA]</scope>
    <source>
        <strain evidence="7">SZHN2017</strain>
        <tissue evidence="7">Muscle</tissue>
    </source>
</reference>
<dbReference type="AlphaFoldDB" id="A0A2T7PN90"/>
<dbReference type="InterPro" id="IPR001849">
    <property type="entry name" value="PH_domain"/>
</dbReference>
<name>A0A2T7PN90_POMCA</name>
<evidence type="ECO:0000256" key="1">
    <source>
        <dbReference type="ARBA" id="ARBA00022723"/>
    </source>
</evidence>
<sequence>MVGKIHPDHEELKVDVLIKKSQGKSFVTFEGYQERVFVLDKECLTYYEGNLQCVEAANDKDNSMNVFQVAYENEGVPLILYAFTTTQAQRDDWIQAVKAEALKSGAQFTRFHHSSIWNRQDGFRCCGALSRGDEGCVPVSSWTTGAYFRISKTRGRFISRNVKTHNLLSKILQKHGKEKCSIDLNHILAVEQVRDGLLEKRKNCFQVVYEEEDDVLTLHIIARTAEKRLAWIEAIRREAKKNNAQFISKYHPGIWLKNMGKYNCCDNINQKNLGCEPVTLNLEDYSQIHQDSRALEQRSPYHDIKVGMLTKRSQNRTRFYALNKYKKRMFVLDKKSLQYYSRKDFKKRQKMKCCIDLTSIVVVAPVNDGALEGNDHCLQVVYWDRDQIFILYMIAKDSRHQFSWINAIAAEATMTGAVLQSQYHCGVWKKNFGKFTCCGQLTKKAPGCKDIDDSLTFTLSTATSRSHEQQQLESSSLTSSSDSSIR</sequence>
<dbReference type="InterPro" id="IPR051707">
    <property type="entry name" value="PI-Interact_SigTrans_Reg"/>
</dbReference>
<evidence type="ECO:0000256" key="4">
    <source>
        <dbReference type="PROSITE-ProRule" id="PRU00432"/>
    </source>
</evidence>
<dbReference type="Pfam" id="PF00779">
    <property type="entry name" value="BTK"/>
    <property type="match status" value="2"/>
</dbReference>
<dbReference type="PROSITE" id="PS50003">
    <property type="entry name" value="PH_DOMAIN"/>
    <property type="match status" value="2"/>
</dbReference>
<keyword evidence="1" id="KW-0479">Metal-binding</keyword>
<dbReference type="PROSITE" id="PS51113">
    <property type="entry name" value="ZF_BTK"/>
    <property type="match status" value="1"/>
</dbReference>
<dbReference type="OrthoDB" id="6146288at2759"/>
<evidence type="ECO:0000313" key="7">
    <source>
        <dbReference type="EMBL" id="PVD34872.1"/>
    </source>
</evidence>
<proteinExistence type="predicted"/>
<gene>
    <name evidence="7" type="ORF">C0Q70_06151</name>
</gene>
<feature type="compositionally biased region" description="Low complexity" evidence="5">
    <location>
        <begin position="471"/>
        <end position="486"/>
    </location>
</feature>
<organism evidence="7 8">
    <name type="scientific">Pomacea canaliculata</name>
    <name type="common">Golden apple snail</name>
    <dbReference type="NCBI Taxonomy" id="400727"/>
    <lineage>
        <taxon>Eukaryota</taxon>
        <taxon>Metazoa</taxon>
        <taxon>Spiralia</taxon>
        <taxon>Lophotrochozoa</taxon>
        <taxon>Mollusca</taxon>
        <taxon>Gastropoda</taxon>
        <taxon>Caenogastropoda</taxon>
        <taxon>Architaenioglossa</taxon>
        <taxon>Ampullarioidea</taxon>
        <taxon>Ampullariidae</taxon>
        <taxon>Pomacea</taxon>
    </lineage>
</organism>
<accession>A0A2T7PN90</accession>
<feature type="region of interest" description="Disordered" evidence="5">
    <location>
        <begin position="464"/>
        <end position="486"/>
    </location>
</feature>
<evidence type="ECO:0000256" key="3">
    <source>
        <dbReference type="ARBA" id="ARBA00022833"/>
    </source>
</evidence>
<keyword evidence="8" id="KW-1185">Reference proteome</keyword>
<dbReference type="GO" id="GO:0035556">
    <property type="term" value="P:intracellular signal transduction"/>
    <property type="evidence" value="ECO:0007669"/>
    <property type="project" value="InterPro"/>
</dbReference>
<dbReference type="Gene3D" id="2.30.29.30">
    <property type="entry name" value="Pleckstrin-homology domain (PH domain)/Phosphotyrosine-binding domain (PTB)"/>
    <property type="match status" value="3"/>
</dbReference>
<feature type="domain" description="PH" evidence="6">
    <location>
        <begin position="10"/>
        <end position="240"/>
    </location>
</feature>
<comment type="caution">
    <text evidence="7">The sequence shown here is derived from an EMBL/GenBank/DDBJ whole genome shotgun (WGS) entry which is preliminary data.</text>
</comment>
<dbReference type="SUPFAM" id="SSF50729">
    <property type="entry name" value="PH domain-like"/>
    <property type="match status" value="3"/>
</dbReference>
<evidence type="ECO:0000259" key="6">
    <source>
        <dbReference type="PROSITE" id="PS50003"/>
    </source>
</evidence>
<evidence type="ECO:0000313" key="8">
    <source>
        <dbReference type="Proteomes" id="UP000245119"/>
    </source>
</evidence>